<feature type="repeat" description="ANK" evidence="10">
    <location>
        <begin position="229"/>
        <end position="261"/>
    </location>
</feature>
<organism evidence="13 14">
    <name type="scientific">Heterodera trifolii</name>
    <dbReference type="NCBI Taxonomy" id="157864"/>
    <lineage>
        <taxon>Eukaryota</taxon>
        <taxon>Metazoa</taxon>
        <taxon>Ecdysozoa</taxon>
        <taxon>Nematoda</taxon>
        <taxon>Chromadorea</taxon>
        <taxon>Rhabditida</taxon>
        <taxon>Tylenchina</taxon>
        <taxon>Tylenchomorpha</taxon>
        <taxon>Tylenchoidea</taxon>
        <taxon>Heteroderidae</taxon>
        <taxon>Heteroderinae</taxon>
        <taxon>Heterodera</taxon>
    </lineage>
</organism>
<keyword evidence="8" id="KW-0406">Ion transport</keyword>
<keyword evidence="12" id="KW-1133">Transmembrane helix</keyword>
<keyword evidence="9" id="KW-0407">Ion channel</keyword>
<feature type="transmembrane region" description="Helical" evidence="12">
    <location>
        <begin position="475"/>
        <end position="493"/>
    </location>
</feature>
<evidence type="ECO:0000256" key="12">
    <source>
        <dbReference type="SAM" id="Phobius"/>
    </source>
</evidence>
<proteinExistence type="predicted"/>
<dbReference type="InterPro" id="IPR036770">
    <property type="entry name" value="Ankyrin_rpt-contain_sf"/>
</dbReference>
<evidence type="ECO:0000256" key="10">
    <source>
        <dbReference type="PROSITE-ProRule" id="PRU00023"/>
    </source>
</evidence>
<evidence type="ECO:0000256" key="3">
    <source>
        <dbReference type="ARBA" id="ARBA00022475"/>
    </source>
</evidence>
<keyword evidence="5" id="KW-0107">Calcium channel</keyword>
<feature type="region of interest" description="Disordered" evidence="11">
    <location>
        <begin position="762"/>
        <end position="790"/>
    </location>
</feature>
<dbReference type="Proteomes" id="UP001620626">
    <property type="component" value="Unassembled WGS sequence"/>
</dbReference>
<evidence type="ECO:0000256" key="5">
    <source>
        <dbReference type="ARBA" id="ARBA00022673"/>
    </source>
</evidence>
<protein>
    <recommendedName>
        <fullName evidence="15">Ion transport domain-containing protein</fullName>
    </recommendedName>
</protein>
<keyword evidence="7" id="KW-0106">Calcium</keyword>
<comment type="subcellular location">
    <subcellularLocation>
        <location evidence="1">Cell membrane</location>
        <topology evidence="1">Multi-pass membrane protein</topology>
    </subcellularLocation>
</comment>
<dbReference type="InterPro" id="IPR002110">
    <property type="entry name" value="Ankyrin_rpt"/>
</dbReference>
<dbReference type="Gene3D" id="1.25.40.20">
    <property type="entry name" value="Ankyrin repeat-containing domain"/>
    <property type="match status" value="1"/>
</dbReference>
<dbReference type="SUPFAM" id="SSF48403">
    <property type="entry name" value="Ankyrin repeat"/>
    <property type="match status" value="1"/>
</dbReference>
<dbReference type="GO" id="GO:0005886">
    <property type="term" value="C:plasma membrane"/>
    <property type="evidence" value="ECO:0007669"/>
    <property type="project" value="UniProtKB-SubCell"/>
</dbReference>
<keyword evidence="6" id="KW-0677">Repeat</keyword>
<dbReference type="GO" id="GO:0005262">
    <property type="term" value="F:calcium channel activity"/>
    <property type="evidence" value="ECO:0007669"/>
    <property type="project" value="UniProtKB-KW"/>
</dbReference>
<feature type="transmembrane region" description="Helical" evidence="12">
    <location>
        <begin position="539"/>
        <end position="560"/>
    </location>
</feature>
<keyword evidence="12" id="KW-0812">Transmembrane</keyword>
<gene>
    <name evidence="13" type="ORF">niasHT_017028</name>
</gene>
<dbReference type="PROSITE" id="PS50088">
    <property type="entry name" value="ANK_REPEAT"/>
    <property type="match status" value="2"/>
</dbReference>
<dbReference type="PROSITE" id="PS50297">
    <property type="entry name" value="ANK_REP_REGION"/>
    <property type="match status" value="1"/>
</dbReference>
<evidence type="ECO:0008006" key="15">
    <source>
        <dbReference type="Google" id="ProtNLM"/>
    </source>
</evidence>
<feature type="transmembrane region" description="Helical" evidence="12">
    <location>
        <begin position="617"/>
        <end position="641"/>
    </location>
</feature>
<dbReference type="EMBL" id="JBICBT010000605">
    <property type="protein sequence ID" value="KAL3107796.1"/>
    <property type="molecule type" value="Genomic_DNA"/>
</dbReference>
<evidence type="ECO:0000256" key="8">
    <source>
        <dbReference type="ARBA" id="ARBA00023065"/>
    </source>
</evidence>
<dbReference type="PANTHER" id="PTHR10582:SF2">
    <property type="entry name" value="INACTIVE"/>
    <property type="match status" value="1"/>
</dbReference>
<evidence type="ECO:0000256" key="7">
    <source>
        <dbReference type="ARBA" id="ARBA00022837"/>
    </source>
</evidence>
<keyword evidence="10" id="KW-0040">ANK repeat</keyword>
<dbReference type="AlphaFoldDB" id="A0ABD2KY02"/>
<accession>A0ABD2KY02</accession>
<comment type="caution">
    <text evidence="13">The sequence shown here is derived from an EMBL/GenBank/DDBJ whole genome shotgun (WGS) entry which is preliminary data.</text>
</comment>
<evidence type="ECO:0000313" key="14">
    <source>
        <dbReference type="Proteomes" id="UP001620626"/>
    </source>
</evidence>
<evidence type="ECO:0000256" key="9">
    <source>
        <dbReference type="ARBA" id="ARBA00023303"/>
    </source>
</evidence>
<keyword evidence="12" id="KW-0472">Membrane</keyword>
<feature type="transmembrane region" description="Helical" evidence="12">
    <location>
        <begin position="398"/>
        <end position="415"/>
    </location>
</feature>
<evidence type="ECO:0000256" key="6">
    <source>
        <dbReference type="ARBA" id="ARBA00022737"/>
    </source>
</evidence>
<feature type="repeat" description="ANK" evidence="10">
    <location>
        <begin position="172"/>
        <end position="204"/>
    </location>
</feature>
<name>A0ABD2KY02_9BILA</name>
<dbReference type="Pfam" id="PF12796">
    <property type="entry name" value="Ank_2"/>
    <property type="match status" value="1"/>
</dbReference>
<keyword evidence="2" id="KW-0813">Transport</keyword>
<evidence type="ECO:0000256" key="2">
    <source>
        <dbReference type="ARBA" id="ARBA00022448"/>
    </source>
</evidence>
<keyword evidence="14" id="KW-1185">Reference proteome</keyword>
<reference evidence="13 14" key="1">
    <citation type="submission" date="2024-10" db="EMBL/GenBank/DDBJ databases">
        <authorList>
            <person name="Kim D."/>
        </authorList>
    </citation>
    <scope>NUCLEOTIDE SEQUENCE [LARGE SCALE GENOMIC DNA]</scope>
    <source>
        <strain evidence="13">BH-2024</strain>
    </source>
</reference>
<dbReference type="SMART" id="SM00248">
    <property type="entry name" value="ANK"/>
    <property type="match status" value="5"/>
</dbReference>
<dbReference type="Pfam" id="PF00023">
    <property type="entry name" value="Ank"/>
    <property type="match status" value="1"/>
</dbReference>
<evidence type="ECO:0000256" key="4">
    <source>
        <dbReference type="ARBA" id="ARBA00022568"/>
    </source>
</evidence>
<keyword evidence="3" id="KW-1003">Cell membrane</keyword>
<feature type="transmembrane region" description="Helical" evidence="12">
    <location>
        <begin position="435"/>
        <end position="454"/>
    </location>
</feature>
<feature type="transmembrane region" description="Helical" evidence="12">
    <location>
        <begin position="513"/>
        <end position="532"/>
    </location>
</feature>
<feature type="compositionally biased region" description="Polar residues" evidence="11">
    <location>
        <begin position="762"/>
        <end position="779"/>
    </location>
</feature>
<evidence type="ECO:0000313" key="13">
    <source>
        <dbReference type="EMBL" id="KAL3107796.1"/>
    </source>
</evidence>
<dbReference type="InterPro" id="IPR024862">
    <property type="entry name" value="TRPV"/>
</dbReference>
<keyword evidence="4" id="KW-0109">Calcium transport</keyword>
<evidence type="ECO:0000256" key="1">
    <source>
        <dbReference type="ARBA" id="ARBA00004651"/>
    </source>
</evidence>
<sequence>MALSKLIAKLRGKHAHSAKAFDPDERWSNLYREREKNNIYKWVGTMSGGELMTIYEKEGEDGVLNFAQEKLEPMLYNEGHTPQLIKWADYVRWKKSINVILGIVEEEQISETNSYFREHEAQTRLNKRGVEGETVVHLLLNRKEPMCREIARILISKYPGMAKDIYLGEEMFGQSALHLAIVHEDFEMVHLLLETGASVNARATGDFFMPEDYEKSDPKSMDYKGYAYYGEYPIAFAACFENKDIYDLLIQFGADPDQQDKFGNTVLHMCVIFNKSTMYRYAVRHWSKPAHSYLVNNADQTPLTLATKLGRREIFDEMLELMKVEFWRFSDMTCSAYPLEALDTIRLDGTTNFDSALTTVVNGDSSDHLEMIGNEVIQRLLVEKWNAFAKRKMYERSLLLLLQLFNLSFVVYLRPVSLNKLYMTEPELRDWIRSLFELLAILCCFWFLFVQQLSDVRNQGIYAYYQNIVTAPAKVVYIGANLCLVACVPSRLLGLHELEECLLSFALPGSWTFLLFFLSSWKLIGPFVQIFYDMLSKDIVRYAIISSIFLVAFSEIFYFLGKDANAIQSVSVAIGGQCNTGGKIYSYDSFFDTFLTLYALMVQASAMNFNEYSCTNYVALGKLVLIIYLAIIPIMMMNILIAMMEETYIEIIGHAEKAWRQQYAKLIMVFERSLESRKLVANLMEYSIRMGGLGRESRGLMVIKQTTKTRAFQRKYAIKNWQMMARKVISMARELGTEASRYFLHSFDQLAKEETFALGSGRTNETWKPMTRGQSSGRTSAAVEGHGKRAEMARHKQLGTDSMEILQIEHGDTAKITAEEEDNGRSDQMQMNFSYSQMERTFGRVKFTETKRELTFAVDQLLANGLPERLSTSEIRIRVPSSDCQFVQLTKRHLFAQKGAKTRGVPMLPSVDVPNIPARDTFHRKSAQEEKEEEEEAETEVKCHAKMQKWASTSTISTFSSSGQGTE</sequence>
<evidence type="ECO:0000256" key="11">
    <source>
        <dbReference type="SAM" id="MobiDB-lite"/>
    </source>
</evidence>
<dbReference type="PANTHER" id="PTHR10582">
    <property type="entry name" value="TRANSIENT RECEPTOR POTENTIAL ION CHANNEL PROTEIN"/>
    <property type="match status" value="1"/>
</dbReference>